<protein>
    <recommendedName>
        <fullName evidence="2">Phage integrase SAM-like domain-containing protein</fullName>
    </recommendedName>
</protein>
<sequence length="298" mass="35081">MVTFSFKLFGDSESRTILLELHGEQGQIHELRTPLRITKEMWDEQRQRPINIYLKSCKRLNIRLDRMRIAIASYLDSIGWKFEKVSLKLLASRIRKNVTVRSMTYDPKSLLGNINNYISSRAHLICTSTHKRYIVFFNLLQRFEGYRRRHLMIADVNAEFVREFLSYCKEEAYNNSTAYRTVNFVKTVLNHLEKRGIRTFVYELELPRERKNSTFITLSEDELVKIKRMDLPINLQAARDWLIISCYTGQRVSDFMKFNHTNDRERCGPGMYILCAAKNATEYLVAPASSRADHQVSE</sequence>
<dbReference type="Gene3D" id="1.10.150.130">
    <property type="match status" value="1"/>
</dbReference>
<evidence type="ECO:0000313" key="4">
    <source>
        <dbReference type="Proteomes" id="UP000198836"/>
    </source>
</evidence>
<dbReference type="Pfam" id="PF13102">
    <property type="entry name" value="Phage_int_SAM_5"/>
    <property type="match status" value="1"/>
</dbReference>
<keyword evidence="4" id="KW-1185">Reference proteome</keyword>
<accession>A0A1I0TIX0</accession>
<dbReference type="InterPro" id="IPR011010">
    <property type="entry name" value="DNA_brk_join_enz"/>
</dbReference>
<evidence type="ECO:0000259" key="2">
    <source>
        <dbReference type="Pfam" id="PF13102"/>
    </source>
</evidence>
<keyword evidence="1" id="KW-0238">DNA-binding</keyword>
<evidence type="ECO:0000256" key="1">
    <source>
        <dbReference type="ARBA" id="ARBA00023125"/>
    </source>
</evidence>
<dbReference type="EMBL" id="FOJM01000010">
    <property type="protein sequence ID" value="SFA51695.1"/>
    <property type="molecule type" value="Genomic_DNA"/>
</dbReference>
<dbReference type="OrthoDB" id="892893at2"/>
<evidence type="ECO:0000313" key="3">
    <source>
        <dbReference type="EMBL" id="SFA51695.1"/>
    </source>
</evidence>
<reference evidence="4" key="1">
    <citation type="submission" date="2016-10" db="EMBL/GenBank/DDBJ databases">
        <authorList>
            <person name="Varghese N."/>
            <person name="Submissions S."/>
        </authorList>
    </citation>
    <scope>NUCLEOTIDE SEQUENCE [LARGE SCALE GENOMIC DNA]</scope>
    <source>
        <strain evidence="4">DSM 18130</strain>
    </source>
</reference>
<gene>
    <name evidence="3" type="ORF">SAMN04488511_110130</name>
</gene>
<dbReference type="STRING" id="332999.SAMN04488511_110130"/>
<proteinExistence type="predicted"/>
<dbReference type="GO" id="GO:0003677">
    <property type="term" value="F:DNA binding"/>
    <property type="evidence" value="ECO:0007669"/>
    <property type="project" value="UniProtKB-KW"/>
</dbReference>
<dbReference type="AlphaFoldDB" id="A0A1I0TIX0"/>
<feature type="domain" description="Phage integrase SAM-like" evidence="2">
    <location>
        <begin position="110"/>
        <end position="195"/>
    </location>
</feature>
<dbReference type="RefSeq" id="WP_139222294.1">
    <property type="nucleotide sequence ID" value="NZ_FOJM01000010.1"/>
</dbReference>
<dbReference type="SUPFAM" id="SSF56349">
    <property type="entry name" value="DNA breaking-rejoining enzymes"/>
    <property type="match status" value="1"/>
</dbReference>
<dbReference type="Proteomes" id="UP000198836">
    <property type="component" value="Unassembled WGS sequence"/>
</dbReference>
<organism evidence="3 4">
    <name type="scientific">Pedobacter suwonensis</name>
    <dbReference type="NCBI Taxonomy" id="332999"/>
    <lineage>
        <taxon>Bacteria</taxon>
        <taxon>Pseudomonadati</taxon>
        <taxon>Bacteroidota</taxon>
        <taxon>Sphingobacteriia</taxon>
        <taxon>Sphingobacteriales</taxon>
        <taxon>Sphingobacteriaceae</taxon>
        <taxon>Pedobacter</taxon>
    </lineage>
</organism>
<name>A0A1I0TIX0_9SPHI</name>
<dbReference type="InterPro" id="IPR010998">
    <property type="entry name" value="Integrase_recombinase_N"/>
</dbReference>
<dbReference type="InterPro" id="IPR025269">
    <property type="entry name" value="SAM-like_dom"/>
</dbReference>